<evidence type="ECO:0000313" key="2">
    <source>
        <dbReference type="EMBL" id="OEL12135.1"/>
    </source>
</evidence>
<sequence length="110" mass="12569">MKNSPLLFVLIFILILSLIFSLASWLEFYEVGILKNVENYPFGAEGPVAGLWQYESAKNYTIYNLVLGILWTFVSVLSLISIFNKNLKYSKSLIIFAFIVYVFGSILENL</sequence>
<dbReference type="RefSeq" id="WP_069796987.1">
    <property type="nucleotide sequence ID" value="NZ_CP034157.1"/>
</dbReference>
<accession>A0A1E5UHA7</accession>
<name>A0A1E5UHA7_9FLAO</name>
<feature type="transmembrane region" description="Helical" evidence="1">
    <location>
        <begin position="6"/>
        <end position="26"/>
    </location>
</feature>
<keyword evidence="1" id="KW-0812">Transmembrane</keyword>
<evidence type="ECO:0000256" key="1">
    <source>
        <dbReference type="SAM" id="Phobius"/>
    </source>
</evidence>
<protein>
    <submittedName>
        <fullName evidence="2">Putative membrane protein</fullName>
    </submittedName>
</protein>
<dbReference type="Proteomes" id="UP000095601">
    <property type="component" value="Unassembled WGS sequence"/>
</dbReference>
<feature type="transmembrane region" description="Helical" evidence="1">
    <location>
        <begin position="89"/>
        <end position="107"/>
    </location>
</feature>
<dbReference type="OrthoDB" id="1444622at2"/>
<evidence type="ECO:0000313" key="3">
    <source>
        <dbReference type="Proteomes" id="UP000095601"/>
    </source>
</evidence>
<gene>
    <name evidence="2" type="ORF">BHF72_1323</name>
</gene>
<dbReference type="STRING" id="237258.SAMN04489756_10988"/>
<proteinExistence type="predicted"/>
<reference evidence="2 3" key="1">
    <citation type="submission" date="2016-09" db="EMBL/GenBank/DDBJ databases">
        <authorList>
            <person name="Capua I."/>
            <person name="De Benedictis P."/>
            <person name="Joannis T."/>
            <person name="Lombin L.H."/>
            <person name="Cattoli G."/>
        </authorList>
    </citation>
    <scope>NUCLEOTIDE SEQUENCE [LARGE SCALE GENOMIC DNA]</scope>
    <source>
        <strain evidence="2 3">NRS-1</strain>
    </source>
</reference>
<keyword evidence="1" id="KW-1133">Transmembrane helix</keyword>
<organism evidence="2 3">
    <name type="scientific">Cloacibacterium normanense</name>
    <dbReference type="NCBI Taxonomy" id="237258"/>
    <lineage>
        <taxon>Bacteria</taxon>
        <taxon>Pseudomonadati</taxon>
        <taxon>Bacteroidota</taxon>
        <taxon>Flavobacteriia</taxon>
        <taxon>Flavobacteriales</taxon>
        <taxon>Weeksellaceae</taxon>
    </lineage>
</organism>
<comment type="caution">
    <text evidence="2">The sequence shown here is derived from an EMBL/GenBank/DDBJ whole genome shotgun (WGS) entry which is preliminary data.</text>
</comment>
<dbReference type="AlphaFoldDB" id="A0A1E5UHA7"/>
<dbReference type="EMBL" id="MKGI01000011">
    <property type="protein sequence ID" value="OEL12135.1"/>
    <property type="molecule type" value="Genomic_DNA"/>
</dbReference>
<keyword evidence="3" id="KW-1185">Reference proteome</keyword>
<keyword evidence="1" id="KW-0472">Membrane</keyword>
<feature type="transmembrane region" description="Helical" evidence="1">
    <location>
        <begin position="62"/>
        <end position="83"/>
    </location>
</feature>